<gene>
    <name evidence="1" type="ORF">RRG08_045429</name>
</gene>
<sequence>MSTSRRENVSCSNIVQLFATFPPGVNPIDFCIVRLEEPALDYPAATEIFSKHDKRGDFSPGFGSGGCHIRI</sequence>
<evidence type="ECO:0000313" key="1">
    <source>
        <dbReference type="EMBL" id="KAK3795439.1"/>
    </source>
</evidence>
<keyword evidence="2" id="KW-1185">Reference proteome</keyword>
<name>A0AAE1AXD7_9GAST</name>
<reference evidence="1" key="1">
    <citation type="journal article" date="2023" name="G3 (Bethesda)">
        <title>A reference genome for the long-term kleptoplast-retaining sea slug Elysia crispata morphotype clarki.</title>
        <authorList>
            <person name="Eastman K.E."/>
            <person name="Pendleton A.L."/>
            <person name="Shaikh M.A."/>
            <person name="Suttiyut T."/>
            <person name="Ogas R."/>
            <person name="Tomko P."/>
            <person name="Gavelis G."/>
            <person name="Widhalm J.R."/>
            <person name="Wisecaver J.H."/>
        </authorList>
    </citation>
    <scope>NUCLEOTIDE SEQUENCE</scope>
    <source>
        <strain evidence="1">ECLA1</strain>
    </source>
</reference>
<protein>
    <submittedName>
        <fullName evidence="1">Uncharacterized protein</fullName>
    </submittedName>
</protein>
<organism evidence="1 2">
    <name type="scientific">Elysia crispata</name>
    <name type="common">lettuce slug</name>
    <dbReference type="NCBI Taxonomy" id="231223"/>
    <lineage>
        <taxon>Eukaryota</taxon>
        <taxon>Metazoa</taxon>
        <taxon>Spiralia</taxon>
        <taxon>Lophotrochozoa</taxon>
        <taxon>Mollusca</taxon>
        <taxon>Gastropoda</taxon>
        <taxon>Heterobranchia</taxon>
        <taxon>Euthyneura</taxon>
        <taxon>Panpulmonata</taxon>
        <taxon>Sacoglossa</taxon>
        <taxon>Placobranchoidea</taxon>
        <taxon>Plakobranchidae</taxon>
        <taxon>Elysia</taxon>
    </lineage>
</organism>
<accession>A0AAE1AXD7</accession>
<dbReference type="EMBL" id="JAWDGP010001056">
    <property type="protein sequence ID" value="KAK3795439.1"/>
    <property type="molecule type" value="Genomic_DNA"/>
</dbReference>
<evidence type="ECO:0000313" key="2">
    <source>
        <dbReference type="Proteomes" id="UP001283361"/>
    </source>
</evidence>
<comment type="caution">
    <text evidence="1">The sequence shown here is derived from an EMBL/GenBank/DDBJ whole genome shotgun (WGS) entry which is preliminary data.</text>
</comment>
<proteinExistence type="predicted"/>
<dbReference type="Proteomes" id="UP001283361">
    <property type="component" value="Unassembled WGS sequence"/>
</dbReference>
<dbReference type="AlphaFoldDB" id="A0AAE1AXD7"/>